<dbReference type="EMBL" id="BPLR01005763">
    <property type="protein sequence ID" value="GIY04879.1"/>
    <property type="molecule type" value="Genomic_DNA"/>
</dbReference>
<evidence type="ECO:0000313" key="3">
    <source>
        <dbReference type="Proteomes" id="UP001054945"/>
    </source>
</evidence>
<sequence length="94" mass="10635">MNTCHGAPRQMPRGKGGGGARFRGSLANDALWKDFQSMMNNEEGIRGYEMKASQLSAIQSRMEMRLNDSIALELRFAQTVEDWFDEWMATAESN</sequence>
<protein>
    <submittedName>
        <fullName evidence="2">Uncharacterized protein</fullName>
    </submittedName>
</protein>
<dbReference type="AlphaFoldDB" id="A0AAV4Q697"/>
<proteinExistence type="predicted"/>
<organism evidence="2 3">
    <name type="scientific">Caerostris extrusa</name>
    <name type="common">Bark spider</name>
    <name type="synonym">Caerostris bankana</name>
    <dbReference type="NCBI Taxonomy" id="172846"/>
    <lineage>
        <taxon>Eukaryota</taxon>
        <taxon>Metazoa</taxon>
        <taxon>Ecdysozoa</taxon>
        <taxon>Arthropoda</taxon>
        <taxon>Chelicerata</taxon>
        <taxon>Arachnida</taxon>
        <taxon>Araneae</taxon>
        <taxon>Araneomorphae</taxon>
        <taxon>Entelegynae</taxon>
        <taxon>Araneoidea</taxon>
        <taxon>Araneidae</taxon>
        <taxon>Caerostris</taxon>
    </lineage>
</organism>
<evidence type="ECO:0000256" key="1">
    <source>
        <dbReference type="SAM" id="MobiDB-lite"/>
    </source>
</evidence>
<evidence type="ECO:0000313" key="2">
    <source>
        <dbReference type="EMBL" id="GIY04879.1"/>
    </source>
</evidence>
<gene>
    <name evidence="2" type="ORF">CEXT_400431</name>
</gene>
<name>A0AAV4Q697_CAEEX</name>
<comment type="caution">
    <text evidence="2">The sequence shown here is derived from an EMBL/GenBank/DDBJ whole genome shotgun (WGS) entry which is preliminary data.</text>
</comment>
<dbReference type="Proteomes" id="UP001054945">
    <property type="component" value="Unassembled WGS sequence"/>
</dbReference>
<keyword evidence="3" id="KW-1185">Reference proteome</keyword>
<feature type="region of interest" description="Disordered" evidence="1">
    <location>
        <begin position="1"/>
        <end position="22"/>
    </location>
</feature>
<accession>A0AAV4Q697</accession>
<reference evidence="2 3" key="1">
    <citation type="submission" date="2021-06" db="EMBL/GenBank/DDBJ databases">
        <title>Caerostris extrusa draft genome.</title>
        <authorList>
            <person name="Kono N."/>
            <person name="Arakawa K."/>
        </authorList>
    </citation>
    <scope>NUCLEOTIDE SEQUENCE [LARGE SCALE GENOMIC DNA]</scope>
</reference>